<feature type="domain" description="Rib" evidence="7">
    <location>
        <begin position="995"/>
        <end position="1068"/>
    </location>
</feature>
<dbReference type="NCBIfam" id="TIGR01167">
    <property type="entry name" value="LPXTG_anchor"/>
    <property type="match status" value="1"/>
</dbReference>
<evidence type="ECO:0000256" key="3">
    <source>
        <dbReference type="ARBA" id="ARBA00022729"/>
    </source>
</evidence>
<feature type="compositionally biased region" description="Acidic residues" evidence="5">
    <location>
        <begin position="742"/>
        <end position="763"/>
    </location>
</feature>
<dbReference type="InterPro" id="IPR013783">
    <property type="entry name" value="Ig-like_fold"/>
</dbReference>
<feature type="region of interest" description="Disordered" evidence="5">
    <location>
        <begin position="1092"/>
        <end position="1214"/>
    </location>
</feature>
<name>A0ABT2TCZ8_9FIRM</name>
<dbReference type="Proteomes" id="UP001652394">
    <property type="component" value="Unassembled WGS sequence"/>
</dbReference>
<dbReference type="NCBIfam" id="TIGR02331">
    <property type="entry name" value="rib_alpha"/>
    <property type="match status" value="3"/>
</dbReference>
<evidence type="ECO:0000313" key="8">
    <source>
        <dbReference type="EMBL" id="MCU6748117.1"/>
    </source>
</evidence>
<feature type="compositionally biased region" description="Acidic residues" evidence="5">
    <location>
        <begin position="874"/>
        <end position="895"/>
    </location>
</feature>
<dbReference type="RefSeq" id="WP_267304191.1">
    <property type="nucleotide sequence ID" value="NZ_JAOQJX010000016.1"/>
</dbReference>
<feature type="compositionally biased region" description="Basic and acidic residues" evidence="5">
    <location>
        <begin position="896"/>
        <end position="911"/>
    </location>
</feature>
<feature type="compositionally biased region" description="Polar residues" evidence="5">
    <location>
        <begin position="1161"/>
        <end position="1195"/>
    </location>
</feature>
<keyword evidence="9" id="KW-1185">Reference proteome</keyword>
<feature type="region of interest" description="Disordered" evidence="5">
    <location>
        <begin position="738"/>
        <end position="778"/>
    </location>
</feature>
<comment type="caution">
    <text evidence="8">The sequence shown here is derived from an EMBL/GenBank/DDBJ whole genome shotgun (WGS) entry which is preliminary data.</text>
</comment>
<organism evidence="8 9">
    <name type="scientific">Faecalicatena acetigenes</name>
    <dbReference type="NCBI Taxonomy" id="2981790"/>
    <lineage>
        <taxon>Bacteria</taxon>
        <taxon>Bacillati</taxon>
        <taxon>Bacillota</taxon>
        <taxon>Clostridia</taxon>
        <taxon>Lachnospirales</taxon>
        <taxon>Lachnospiraceae</taxon>
        <taxon>Faecalicatena</taxon>
    </lineage>
</organism>
<feature type="signal peptide" evidence="6">
    <location>
        <begin position="1"/>
        <end position="35"/>
    </location>
</feature>
<feature type="domain" description="Rib" evidence="7">
    <location>
        <begin position="580"/>
        <end position="636"/>
    </location>
</feature>
<feature type="compositionally biased region" description="Basic and acidic residues" evidence="5">
    <location>
        <begin position="1140"/>
        <end position="1160"/>
    </location>
</feature>
<comment type="subcellular location">
    <subcellularLocation>
        <location evidence="1">Secreted</location>
    </subcellularLocation>
</comment>
<accession>A0ABT2TCZ8</accession>
<evidence type="ECO:0000256" key="5">
    <source>
        <dbReference type="SAM" id="MobiDB-lite"/>
    </source>
</evidence>
<evidence type="ECO:0000259" key="7">
    <source>
        <dbReference type="Pfam" id="PF08428"/>
    </source>
</evidence>
<reference evidence="8 9" key="1">
    <citation type="journal article" date="2021" name="ISME Commun">
        <title>Automated analysis of genomic sequences facilitates high-throughput and comprehensive description of bacteria.</title>
        <authorList>
            <person name="Hitch T.C.A."/>
        </authorList>
    </citation>
    <scope>NUCLEOTIDE SEQUENCE [LARGE SCALE GENOMIC DNA]</scope>
    <source>
        <strain evidence="8 9">H2_18</strain>
    </source>
</reference>
<keyword evidence="2" id="KW-0964">Secreted</keyword>
<dbReference type="Pfam" id="PF18884">
    <property type="entry name" value="TSP3_bac"/>
    <property type="match status" value="2"/>
</dbReference>
<evidence type="ECO:0000256" key="1">
    <source>
        <dbReference type="ARBA" id="ARBA00004613"/>
    </source>
</evidence>
<evidence type="ECO:0000256" key="4">
    <source>
        <dbReference type="ARBA" id="ARBA00022837"/>
    </source>
</evidence>
<protein>
    <submittedName>
        <fullName evidence="8">Rib/alpha-like domain-containing protein</fullName>
    </submittedName>
</protein>
<proteinExistence type="predicted"/>
<keyword evidence="4" id="KW-0106">Calcium</keyword>
<keyword evidence="3 6" id="KW-0732">Signal</keyword>
<dbReference type="EMBL" id="JAOQJX010000016">
    <property type="protein sequence ID" value="MCU6748117.1"/>
    <property type="molecule type" value="Genomic_DNA"/>
</dbReference>
<dbReference type="Gene3D" id="2.60.40.10">
    <property type="entry name" value="Immunoglobulins"/>
    <property type="match status" value="2"/>
</dbReference>
<feature type="domain" description="Rib" evidence="7">
    <location>
        <begin position="1075"/>
        <end position="1152"/>
    </location>
</feature>
<feature type="region of interest" description="Disordered" evidence="5">
    <location>
        <begin position="864"/>
        <end position="918"/>
    </location>
</feature>
<evidence type="ECO:0000313" key="9">
    <source>
        <dbReference type="Proteomes" id="UP001652394"/>
    </source>
</evidence>
<dbReference type="InterPro" id="IPR059115">
    <property type="entry name" value="Rib"/>
</dbReference>
<feature type="chain" id="PRO_5046349840" evidence="6">
    <location>
        <begin position="36"/>
        <end position="1236"/>
    </location>
</feature>
<sequence>MRNKKSVIKQIRKVSIGVMSCVLGYTFVLSPMTMAADSSSIGSKAASGNIDYEMLGYTKNKKYNFQDLKFDPENLSKNNTTTEANFKLYGKHNIAASTANWKINLQIDERLAKYITKIEVEPKRLVEGSASSQRIVFQRKNDTLGRSKNIWVANYIRASAGIFAGGETTDTQTAYNGKIYFEKPVKEILADIGDDKLSSDKLFYRIYLTSKKDEDKIVPGIDSTGFFKVQGIDKDNIENAVSVGNDWFKHASVEGRYEKNPVIGSSNGAIVVDYKISKNTNLSYTISAKNKPWNLKYSVDPRLVKYIDGIELYKMEDATAVAPDFSFSGKGNKKVIDLSIDRRPENVKYGTGFFTDSNLTDYVAFTEGSPRPVIIRYVYKLNKPMDQILEELRNEAGVSEGAPFGDDFVFHAWLTDQTVNALIPNTHGVGFYRVQDIDGDGKTDDEEVNSDQSPYIGIPKIKAPYNGDTKVKASVLLNENAGKGNKAQLINKNGEIIATINNLNAEENGVPKTIVKELEFNVNDPSKLGKAGDEIIVRIIPSDPRYTKGEEAKATVKEVPKAVQEAIEIAKDTDLTDDSTIAKSGIANAAKMPEGTKYSWKTTPNTDEIGEKTGVVSVTVPDRDEPFEVTVPVKVVQGFEVTVTNPPKQIEGQEVAPNTKVIEANEDGFTVSGVHDEGNNSGLTIDEKGDLSGMPAGLLWGDKDSNTYEEQNITLHAIVTSEDGTSIKNVEVTVTVQRDTDGDGTPDIIDDDDDGDGFSDTEEIEKGTDPKDPNSIPQIDLVVPPTVGDIENQTVVEGTAITPVTPEVTEGSTVTVEGLGNGLTFEDGTIQGTPSVEWNGAEETKDITITVKAEKDGATTSKSFVVTVQRDTDGDGTPDIIDDDDDGDGFPDTEEIEKGTDPKDPNSKPGEDQTDAQKYTATGGILNKDYGDIAMEAEVLGKVTTDAPDEKIKSKIVIGDIPASGKNQAVDVVVTYADNTTDTVKVIVTYGDAKDIYDPAGKDITVEIGEPANAEEGIGNKDQLPENTDYTWKQPIDTNSVGNQTGIIVVTYPDGSQDEVEVQIHVNKKKPEMTDADKYDPKVEKEVIKPGEKPDLTDNVTNLDALPEGTKVEDITPEGTIDTSKPGEYEGTVEVTYPDGSKEEVKIPVIVEKPKEEKPVNDNQKSQTSSDNSQNGKKSGTDDSNNGRTKASSLNIEKVSANAPKTGDTGNVWGLGAALLGSAGVILRRKFRRKQF</sequence>
<gene>
    <name evidence="8" type="ORF">OCV51_10705</name>
</gene>
<dbReference type="InterPro" id="IPR059100">
    <property type="entry name" value="TSP3_bac"/>
</dbReference>
<dbReference type="InterPro" id="IPR012706">
    <property type="entry name" value="Rib_alpha_Esp_rpt"/>
</dbReference>
<dbReference type="Pfam" id="PF08428">
    <property type="entry name" value="Rib"/>
    <property type="match status" value="3"/>
</dbReference>
<evidence type="ECO:0000256" key="6">
    <source>
        <dbReference type="SAM" id="SignalP"/>
    </source>
</evidence>
<evidence type="ECO:0000256" key="2">
    <source>
        <dbReference type="ARBA" id="ARBA00022525"/>
    </source>
</evidence>